<dbReference type="Pfam" id="PF18975">
    <property type="entry name" value="DUF5711"/>
    <property type="match status" value="1"/>
</dbReference>
<name>A0ABR7MSG5_9FIRM</name>
<dbReference type="Proteomes" id="UP000637513">
    <property type="component" value="Unassembled WGS sequence"/>
</dbReference>
<evidence type="ECO:0000313" key="2">
    <source>
        <dbReference type="EMBL" id="MBC8556207.1"/>
    </source>
</evidence>
<dbReference type="SUPFAM" id="SSF50978">
    <property type="entry name" value="WD40 repeat-like"/>
    <property type="match status" value="1"/>
</dbReference>
<gene>
    <name evidence="2" type="ORF">H8700_00525</name>
</gene>
<keyword evidence="1" id="KW-0812">Transmembrane</keyword>
<keyword evidence="3" id="KW-1185">Reference proteome</keyword>
<proteinExistence type="predicted"/>
<keyword evidence="1" id="KW-0472">Membrane</keyword>
<comment type="caution">
    <text evidence="2">The sequence shown here is derived from an EMBL/GenBank/DDBJ whole genome shotgun (WGS) entry which is preliminary data.</text>
</comment>
<dbReference type="RefSeq" id="WP_249302171.1">
    <property type="nucleotide sequence ID" value="NZ_JACRSW010000001.1"/>
</dbReference>
<evidence type="ECO:0000256" key="1">
    <source>
        <dbReference type="SAM" id="Phobius"/>
    </source>
</evidence>
<keyword evidence="1" id="KW-1133">Transmembrane helix</keyword>
<dbReference type="InterPro" id="IPR043765">
    <property type="entry name" value="DUF5711"/>
</dbReference>
<dbReference type="InterPro" id="IPR036322">
    <property type="entry name" value="WD40_repeat_dom_sf"/>
</dbReference>
<sequence>MRSLIGRSFDAVALQEQHKKRRNCIGITIVSILLCCVLFYFAYHWFLNRQFTSHSVTSTMKVQDDKMVHYRSFESGILRYGRDGASAISDKGQTVWNGSYDMATPKADTCGSSVVIADIGEKSLYVYKGSEDKGASFRVDYPIVQACVSEQGIVAVLTEDISSNTIYLYDLFTDSDKLLAEIPTNVDDGYPVSLDIAPDGSSIVVSYLCVTTGIAQSRVAFYNFSDVGKNENCFVGAHNYNDRMISEVHFWDNDHVILFAEKGFAVWENMKQPKAVWKKSFSGEIQSAVVNDSYVGLVLKEGETESRLYLYGQDRERKLAINVDSSYDHVEMSDDEVLFYTAGSCTIYRTNGVKKYNEQFKSKISAFFPGKRHNRYFMIQNSKVKVIRLK</sequence>
<feature type="transmembrane region" description="Helical" evidence="1">
    <location>
        <begin position="24"/>
        <end position="46"/>
    </location>
</feature>
<organism evidence="2 3">
    <name type="scientific">Jutongia hominis</name>
    <dbReference type="NCBI Taxonomy" id="2763664"/>
    <lineage>
        <taxon>Bacteria</taxon>
        <taxon>Bacillati</taxon>
        <taxon>Bacillota</taxon>
        <taxon>Clostridia</taxon>
        <taxon>Lachnospirales</taxon>
        <taxon>Lachnospiraceae</taxon>
        <taxon>Jutongia</taxon>
    </lineage>
</organism>
<dbReference type="EMBL" id="JACRSW010000001">
    <property type="protein sequence ID" value="MBC8556207.1"/>
    <property type="molecule type" value="Genomic_DNA"/>
</dbReference>
<accession>A0ABR7MSG5</accession>
<protein>
    <submittedName>
        <fullName evidence="2">Uncharacterized protein</fullName>
    </submittedName>
</protein>
<reference evidence="2 3" key="1">
    <citation type="submission" date="2020-08" db="EMBL/GenBank/DDBJ databases">
        <title>Genome public.</title>
        <authorList>
            <person name="Liu C."/>
            <person name="Sun Q."/>
        </authorList>
    </citation>
    <scope>NUCLEOTIDE SEQUENCE [LARGE SCALE GENOMIC DNA]</scope>
    <source>
        <strain evidence="2 3">BX3</strain>
    </source>
</reference>
<evidence type="ECO:0000313" key="3">
    <source>
        <dbReference type="Proteomes" id="UP000637513"/>
    </source>
</evidence>